<reference evidence="2 3" key="1">
    <citation type="submission" date="2015-04" db="EMBL/GenBank/DDBJ databases">
        <title>Complete genome sequence of Schizopora paradoxa KUC8140, a cosmopolitan wood degrader in East Asia.</title>
        <authorList>
            <consortium name="DOE Joint Genome Institute"/>
            <person name="Min B."/>
            <person name="Park H."/>
            <person name="Jang Y."/>
            <person name="Kim J.-J."/>
            <person name="Kim K.H."/>
            <person name="Pangilinan J."/>
            <person name="Lipzen A."/>
            <person name="Riley R."/>
            <person name="Grigoriev I.V."/>
            <person name="Spatafora J.W."/>
            <person name="Choi I.-G."/>
        </authorList>
    </citation>
    <scope>NUCLEOTIDE SEQUENCE [LARGE SCALE GENOMIC DNA]</scope>
    <source>
        <strain evidence="2 3">KUC8140</strain>
    </source>
</reference>
<dbReference type="AlphaFoldDB" id="A0A0H2SAV0"/>
<protein>
    <submittedName>
        <fullName evidence="2">Uncharacterized protein</fullName>
    </submittedName>
</protein>
<feature type="compositionally biased region" description="Basic and acidic residues" evidence="1">
    <location>
        <begin position="53"/>
        <end position="67"/>
    </location>
</feature>
<dbReference type="InParanoid" id="A0A0H2SAV0"/>
<feature type="compositionally biased region" description="Polar residues" evidence="1">
    <location>
        <begin position="30"/>
        <end position="39"/>
    </location>
</feature>
<accession>A0A0H2SAV0</accession>
<dbReference type="Proteomes" id="UP000053477">
    <property type="component" value="Unassembled WGS sequence"/>
</dbReference>
<proteinExistence type="predicted"/>
<gene>
    <name evidence="2" type="ORF">SCHPADRAFT_903645</name>
</gene>
<evidence type="ECO:0000256" key="1">
    <source>
        <dbReference type="SAM" id="MobiDB-lite"/>
    </source>
</evidence>
<organism evidence="2 3">
    <name type="scientific">Schizopora paradoxa</name>
    <dbReference type="NCBI Taxonomy" id="27342"/>
    <lineage>
        <taxon>Eukaryota</taxon>
        <taxon>Fungi</taxon>
        <taxon>Dikarya</taxon>
        <taxon>Basidiomycota</taxon>
        <taxon>Agaricomycotina</taxon>
        <taxon>Agaricomycetes</taxon>
        <taxon>Hymenochaetales</taxon>
        <taxon>Schizoporaceae</taxon>
        <taxon>Schizopora</taxon>
    </lineage>
</organism>
<feature type="region of interest" description="Disordered" evidence="1">
    <location>
        <begin position="1"/>
        <end position="102"/>
    </location>
</feature>
<sequence length="396" mass="44394">MPMPQPFRHGTVVYGQPADHPEYPPVFQPTYGTWRNSEPNEVPLGEDAGVEDTSSHHPERQTEEAAQEHGSSSPLPINPDLAPKESNESPNPQVSEESDAQVQRVEIRELNAEDIKPNVYHFSHLANAVQELETCKTIFEQCDDKLVNELMLVFRKESLEFKIQSKTEELKNASSAAVGTARSIQNEYQAFAAMIVDKLRRVQSSGGGTLFPDDGLNGLWRRIDELSLAIKASAESLRNCIYDLTHLITQTRDKYERRHLRKKLWEWLVRFFEAIARALGAAQHGIMAGLGRAGLVGAAVGANSRSLVAAARAVCSDIEKFKSKQEQGFQHVLGFLENELPKSLKKAEMSLTNFNAFREVQQVELLDKKESLSGKMTAEEAKRALRDWEALCRVRT</sequence>
<evidence type="ECO:0000313" key="3">
    <source>
        <dbReference type="Proteomes" id="UP000053477"/>
    </source>
</evidence>
<keyword evidence="3" id="KW-1185">Reference proteome</keyword>
<dbReference type="EMBL" id="KQ085950">
    <property type="protein sequence ID" value="KLO13996.1"/>
    <property type="molecule type" value="Genomic_DNA"/>
</dbReference>
<name>A0A0H2SAV0_9AGAM</name>
<evidence type="ECO:0000313" key="2">
    <source>
        <dbReference type="EMBL" id="KLO13996.1"/>
    </source>
</evidence>